<name>A0A5S4ZTI6_9FIRM</name>
<dbReference type="AlphaFoldDB" id="A0A5S4ZTI6"/>
<protein>
    <submittedName>
        <fullName evidence="1">Uncharacterized protein</fullName>
    </submittedName>
</protein>
<evidence type="ECO:0000313" key="2">
    <source>
        <dbReference type="Proteomes" id="UP000323166"/>
    </source>
</evidence>
<keyword evidence="2" id="KW-1185">Reference proteome</keyword>
<organism evidence="1 2">
    <name type="scientific">Desulfallas thermosapovorans DSM 6562</name>
    <dbReference type="NCBI Taxonomy" id="1121431"/>
    <lineage>
        <taxon>Bacteria</taxon>
        <taxon>Bacillati</taxon>
        <taxon>Bacillota</taxon>
        <taxon>Clostridia</taxon>
        <taxon>Eubacteriales</taxon>
        <taxon>Desulfallaceae</taxon>
        <taxon>Desulfallas</taxon>
    </lineage>
</organism>
<dbReference type="Proteomes" id="UP000323166">
    <property type="component" value="Unassembled WGS sequence"/>
</dbReference>
<comment type="caution">
    <text evidence="1">The sequence shown here is derived from an EMBL/GenBank/DDBJ whole genome shotgun (WGS) entry which is preliminary data.</text>
</comment>
<sequence>MRGVKRNNKAKKESATINQGLTRKEELDRVRGFTTVIDPERGPSNK</sequence>
<accession>A0A5S4ZTI6</accession>
<proteinExistence type="predicted"/>
<reference evidence="1 2" key="1">
    <citation type="submission" date="2019-07" db="EMBL/GenBank/DDBJ databases">
        <title>Genomic Encyclopedia of Type Strains, Phase I: the one thousand microbial genomes (KMG-I) project.</title>
        <authorList>
            <person name="Kyrpides N."/>
        </authorList>
    </citation>
    <scope>NUCLEOTIDE SEQUENCE [LARGE SCALE GENOMIC DNA]</scope>
    <source>
        <strain evidence="1 2">DSM 6562</strain>
    </source>
</reference>
<gene>
    <name evidence="1" type="ORF">LX24_01380</name>
</gene>
<dbReference type="EMBL" id="VNHM01000006">
    <property type="protein sequence ID" value="TYO95990.1"/>
    <property type="molecule type" value="Genomic_DNA"/>
</dbReference>
<evidence type="ECO:0000313" key="1">
    <source>
        <dbReference type="EMBL" id="TYO95990.1"/>
    </source>
</evidence>
<dbReference type="RefSeq" id="WP_166511403.1">
    <property type="nucleotide sequence ID" value="NZ_VNHM01000006.1"/>
</dbReference>